<feature type="chain" id="PRO_5020198794" description="Outer membrane lipoprotein-sorting protein" evidence="1">
    <location>
        <begin position="25"/>
        <end position="267"/>
    </location>
</feature>
<dbReference type="Proteomes" id="UP000295375">
    <property type="component" value="Unassembled WGS sequence"/>
</dbReference>
<name>A0A4R6UV40_9GAMM</name>
<evidence type="ECO:0000256" key="1">
    <source>
        <dbReference type="SAM" id="SignalP"/>
    </source>
</evidence>
<keyword evidence="3" id="KW-1185">Reference proteome</keyword>
<dbReference type="EMBL" id="SNYM01000003">
    <property type="protein sequence ID" value="TDQ49673.1"/>
    <property type="molecule type" value="Genomic_DNA"/>
</dbReference>
<gene>
    <name evidence="2" type="ORF">EV696_10341</name>
</gene>
<dbReference type="AlphaFoldDB" id="A0A4R6UV40"/>
<feature type="signal peptide" evidence="1">
    <location>
        <begin position="1"/>
        <end position="24"/>
    </location>
</feature>
<sequence>MLRPTPQRIILGVSVLLLAGVASADGLADLQSALQILQAQEKIQAQVISEFAETRDPDDPKRSGFVRFQLTDDHHGLQVHYDRETLRKLEQERQLRTQNEDADTPTLNALSRLDAIDLNAMVAAAANLQRSLQRAEFISEQPRLVDGKPVRTLRFALPLEAVLQDKKTRGYVSSFDAHLEIDIDERGVPLTLRRQYHGKGRAYLVISIEAYGQQTERFQVINNRLISIHNHSESGWRSTFGDGNTVSQRALTVATDSELAITGVVTP</sequence>
<reference evidence="2 3" key="1">
    <citation type="submission" date="2019-03" db="EMBL/GenBank/DDBJ databases">
        <title>Genomic Encyclopedia of Type Strains, Phase IV (KMG-IV): sequencing the most valuable type-strain genomes for metagenomic binning, comparative biology and taxonomic classification.</title>
        <authorList>
            <person name="Goeker M."/>
        </authorList>
    </citation>
    <scope>NUCLEOTIDE SEQUENCE [LARGE SCALE GENOMIC DNA]</scope>
    <source>
        <strain evidence="2 3">DSM 103792</strain>
    </source>
</reference>
<dbReference type="RefSeq" id="WP_133588195.1">
    <property type="nucleotide sequence ID" value="NZ_CP037953.1"/>
</dbReference>
<organism evidence="2 3">
    <name type="scientific">Permianibacter aggregans</name>
    <dbReference type="NCBI Taxonomy" id="1510150"/>
    <lineage>
        <taxon>Bacteria</taxon>
        <taxon>Pseudomonadati</taxon>
        <taxon>Pseudomonadota</taxon>
        <taxon>Gammaproteobacteria</taxon>
        <taxon>Pseudomonadales</taxon>
        <taxon>Pseudomonadaceae</taxon>
        <taxon>Permianibacter</taxon>
    </lineage>
</organism>
<protein>
    <recommendedName>
        <fullName evidence="4">Outer membrane lipoprotein-sorting protein</fullName>
    </recommendedName>
</protein>
<evidence type="ECO:0000313" key="3">
    <source>
        <dbReference type="Proteomes" id="UP000295375"/>
    </source>
</evidence>
<proteinExistence type="predicted"/>
<dbReference type="OrthoDB" id="6225804at2"/>
<keyword evidence="1" id="KW-0732">Signal</keyword>
<evidence type="ECO:0000313" key="2">
    <source>
        <dbReference type="EMBL" id="TDQ49673.1"/>
    </source>
</evidence>
<accession>A0A4R6UV40</accession>
<comment type="caution">
    <text evidence="2">The sequence shown here is derived from an EMBL/GenBank/DDBJ whole genome shotgun (WGS) entry which is preliminary data.</text>
</comment>
<evidence type="ECO:0008006" key="4">
    <source>
        <dbReference type="Google" id="ProtNLM"/>
    </source>
</evidence>